<dbReference type="PANTHER" id="PTHR24148:SF64">
    <property type="entry name" value="HETEROKARYON INCOMPATIBILITY DOMAIN-CONTAINING PROTEIN"/>
    <property type="match status" value="1"/>
</dbReference>
<dbReference type="EMBL" id="ML732873">
    <property type="protein sequence ID" value="KAB8268316.1"/>
    <property type="molecule type" value="Genomic_DNA"/>
</dbReference>
<feature type="region of interest" description="Disordered" evidence="2">
    <location>
        <begin position="1177"/>
        <end position="1217"/>
    </location>
</feature>
<accession>A0A5N6IPC5</accession>
<feature type="compositionally biased region" description="Polar residues" evidence="2">
    <location>
        <begin position="516"/>
        <end position="526"/>
    </location>
</feature>
<protein>
    <submittedName>
        <fullName evidence="4">Heterokaryon incompatibility protein-domain-containing protein</fullName>
    </submittedName>
</protein>
<evidence type="ECO:0000256" key="1">
    <source>
        <dbReference type="SAM" id="Coils"/>
    </source>
</evidence>
<evidence type="ECO:0000313" key="5">
    <source>
        <dbReference type="Proteomes" id="UP000326289"/>
    </source>
</evidence>
<feature type="region of interest" description="Disordered" evidence="2">
    <location>
        <begin position="651"/>
        <end position="679"/>
    </location>
</feature>
<feature type="coiled-coil region" evidence="1">
    <location>
        <begin position="565"/>
        <end position="628"/>
    </location>
</feature>
<evidence type="ECO:0000259" key="3">
    <source>
        <dbReference type="Pfam" id="PF06985"/>
    </source>
</evidence>
<sequence length="1452" mass="163861">MFLSGSQKARSVRQTYLGPSDQKRLSIVDRDKPDPEKAFIWRLPHEILAHIINIIASDPNHSPDNHGTWKQLSVVCCRFTPIVLPLLYRHLKVETGPPNRSLRQLHRTLQGNPALRGHCRKLYIHISHIRPADDSEFFVVKDLISYLTKVQILTIHGGFDSSHKSAWSVLQHALQHMHAIYSLNLCREMGGLFLRDVVKQIDIPSLQDLSLSGVYPESTSMETSLLLEPKKHRTAGFTSLELTGYGESPEATKQLIAWPKSLVHFYLGSFYDNPFYIDLSMLSEWLAIHKGTLKSIYIGSLSRGPDRRLFNACDFPKLEVLKLSRWQLAGWSPHRDEGLTFSPLHADLLLGANLHTFTLDFTVHDQHSESWTDFGEREEHWVTQVAKAAIARKAALRRIRIIFTPDYWSSTEEEGYPWDRMDRIRDEISPNGLVLEYNKPVLTKEEWLRGLREDSCAPSVTESQEALEREYSERTTITIAPLSDSSVSESSDSENLSDPSDSGDASDSPEGPEGNKASSAAGNPTRRTALPLLPEKTKVQPGRLAFRSPNSDSTGGRRQGLPKQVEQANEILAKLRDRRVKTLNRLKSLGKDNKIEGLPDIIRWESKEKRLKEENRDTVSEVEKVLQKALEDYNLGVTTEAKKVIEMVPGNNNTKKTTQADKLSGKAPEDHNGGPTIRAQERSQQLEVLLSGNEDKIQRAWMKIGKRLIKAEKIRKKILHAKAIRDVFARELHLERSIPRKTKVKVSSNGASPYNGKKQPQFSYEAIKPGQFRVLVLHPAKNTSSPLVCTLQAKSLTEDRNVNYAALSYCWGTDLDQQRLLIFPGSKEKALKWKYVARHAKEMPIRKSLYLALLRLRRKDVPIALWADAVCINQEDQKEKSEQLQQMATIYRMASHVCVWLGEADTEGRSDRAMEFIPKLMDFAFLERLANDKEQAGNWYALAELMRDRWFSRRWVVQEISLAKSAAVHCGTKTVQWAEFADAVSIFVATRDKIRELFDFETWKEGPQTLGEVQSFGASILLEATSRLFLRTPSGEILRPVKGIESLVTSLNTFDATDPRDIVYSLVSIASDTRDTSVYVDKKQGKRPTPSSELVIDYRLDEIEVYENFTRYCIETSRSLDIICRSWAMPPKKAKGSLPSWIRLLRDSEFGEPEEVYEGRKNGESLVGPVGNPRYNASGGRQFRSVTPNIDDHGSHRQNGSPLDAQQKTTSPEEEAMQGPSTLWVEGFKLAIVDDVSLVNAPGLIPRTSLRGIGGWPGISKNPESVPDHIWRTLIADRDSEGQIPPAWYQRACLRCLEIADTFNHGDLNVGQLLQGPSDMLRGYLTRVRNITWNRKFFRAVMRTDRVDTTQGRQRSKNADKVSTSGCPDDAELAFQDGLFGLCPPGTKKGDFICILYGCSVPLVLREVSRKSTQHCFKVIGEAYVHGKMDGEGLVDCKSGKTLGPEEVFALI</sequence>
<evidence type="ECO:0000256" key="2">
    <source>
        <dbReference type="SAM" id="MobiDB-lite"/>
    </source>
</evidence>
<dbReference type="PANTHER" id="PTHR24148">
    <property type="entry name" value="ANKYRIN REPEAT DOMAIN-CONTAINING PROTEIN 39 HOMOLOG-RELATED"/>
    <property type="match status" value="1"/>
</dbReference>
<feature type="region of interest" description="Disordered" evidence="2">
    <location>
        <begin position="454"/>
        <end position="563"/>
    </location>
</feature>
<evidence type="ECO:0000313" key="4">
    <source>
        <dbReference type="EMBL" id="KAB8268316.1"/>
    </source>
</evidence>
<keyword evidence="1" id="KW-0175">Coiled coil</keyword>
<keyword evidence="5" id="KW-1185">Reference proteome</keyword>
<name>A0A5N6IPC5_9EURO</name>
<feature type="domain" description="Heterokaryon incompatibility" evidence="3">
    <location>
        <begin position="804"/>
        <end position="959"/>
    </location>
</feature>
<proteinExistence type="predicted"/>
<feature type="compositionally biased region" description="Polar residues" evidence="2">
    <location>
        <begin position="651"/>
        <end position="661"/>
    </location>
</feature>
<organism evidence="4 5">
    <name type="scientific">Aspergillus minisclerotigenes</name>
    <dbReference type="NCBI Taxonomy" id="656917"/>
    <lineage>
        <taxon>Eukaryota</taxon>
        <taxon>Fungi</taxon>
        <taxon>Dikarya</taxon>
        <taxon>Ascomycota</taxon>
        <taxon>Pezizomycotina</taxon>
        <taxon>Eurotiomycetes</taxon>
        <taxon>Eurotiomycetidae</taxon>
        <taxon>Eurotiales</taxon>
        <taxon>Aspergillaceae</taxon>
        <taxon>Aspergillus</taxon>
        <taxon>Aspergillus subgen. Circumdati</taxon>
    </lineage>
</organism>
<dbReference type="Pfam" id="PF06985">
    <property type="entry name" value="HET"/>
    <property type="match status" value="1"/>
</dbReference>
<dbReference type="Pfam" id="PF26639">
    <property type="entry name" value="Het-6_barrel"/>
    <property type="match status" value="1"/>
</dbReference>
<feature type="compositionally biased region" description="Polar residues" evidence="2">
    <location>
        <begin position="1197"/>
        <end position="1210"/>
    </location>
</feature>
<dbReference type="SUPFAM" id="SSF52047">
    <property type="entry name" value="RNI-like"/>
    <property type="match status" value="1"/>
</dbReference>
<reference evidence="4 5" key="1">
    <citation type="submission" date="2019-04" db="EMBL/GenBank/DDBJ databases">
        <title>Fungal friends and foes A comparative genomics study of 23 Aspergillus species from section Flavi.</title>
        <authorList>
            <consortium name="DOE Joint Genome Institute"/>
            <person name="Kjaerbolling I."/>
            <person name="Vesth T.C."/>
            <person name="Frisvad J.C."/>
            <person name="Nybo J.L."/>
            <person name="Theobald S."/>
            <person name="Kildgaard S."/>
            <person name="Petersen T.I."/>
            <person name="Kuo A."/>
            <person name="Sato A."/>
            <person name="Lyhne E.K."/>
            <person name="Kogle M.E."/>
            <person name="Wiebenga A."/>
            <person name="Kun R.S."/>
            <person name="Lubbers R.J."/>
            <person name="Makela M.R."/>
            <person name="Barry K."/>
            <person name="Chovatia M."/>
            <person name="Clum A."/>
            <person name="Daum C."/>
            <person name="Haridas S."/>
            <person name="He G."/>
            <person name="LaButti K."/>
            <person name="Lipzen A."/>
            <person name="Mondo S."/>
            <person name="Pangilinan J."/>
            <person name="Riley R."/>
            <person name="Salamov A."/>
            <person name="Simmons B.A."/>
            <person name="Magnuson J.K."/>
            <person name="Henrissat B."/>
            <person name="Mortensen U.H."/>
            <person name="Larsen T.O."/>
            <person name="De vries R.P."/>
            <person name="Grigoriev I.V."/>
            <person name="Machida M."/>
            <person name="Baker S.E."/>
            <person name="Andersen M.R."/>
        </authorList>
    </citation>
    <scope>NUCLEOTIDE SEQUENCE [LARGE SCALE GENOMIC DNA]</scope>
    <source>
        <strain evidence="4 5">CBS 117635</strain>
    </source>
</reference>
<dbReference type="Proteomes" id="UP000326289">
    <property type="component" value="Unassembled WGS sequence"/>
</dbReference>
<dbReference type="InterPro" id="IPR052895">
    <property type="entry name" value="HetReg/Transcr_Mod"/>
</dbReference>
<gene>
    <name evidence="4" type="ORF">BDV30DRAFT_243514</name>
</gene>
<dbReference type="InterPro" id="IPR010730">
    <property type="entry name" value="HET"/>
</dbReference>
<feature type="compositionally biased region" description="Low complexity" evidence="2">
    <location>
        <begin position="481"/>
        <end position="509"/>
    </location>
</feature>
<feature type="compositionally biased region" description="Basic and acidic residues" evidence="2">
    <location>
        <begin position="663"/>
        <end position="672"/>
    </location>
</feature>